<sequence>MLITRADGSRVYGLALLFPEPILHRGVQAAVVALQDMYEADLTSLGSAGGAAFLRPGDEFNPTSAGGARYQHGKDQLFSMKAIGLLLRHPFSHGLFGWLEDVWATIHLPATSSLPLLSSPAIFPEARSSGEKDAASSSSLPSTTPSPSSIGRLLEAYIYNLLFEIRLPPPSKCLAFWGPFREHYCYNPTSLSCMKCTSHRYELR</sequence>
<dbReference type="Proteomes" id="UP000784294">
    <property type="component" value="Unassembled WGS sequence"/>
</dbReference>
<reference evidence="1" key="1">
    <citation type="submission" date="2018-11" db="EMBL/GenBank/DDBJ databases">
        <authorList>
            <consortium name="Pathogen Informatics"/>
        </authorList>
    </citation>
    <scope>NUCLEOTIDE SEQUENCE</scope>
</reference>
<dbReference type="GO" id="GO:0005085">
    <property type="term" value="F:guanyl-nucleotide exchange factor activity"/>
    <property type="evidence" value="ECO:0007669"/>
    <property type="project" value="InterPro"/>
</dbReference>
<dbReference type="PANTHER" id="PTHR46070:SF1">
    <property type="entry name" value="PINSTRIPE, ISOFORM A"/>
    <property type="match status" value="1"/>
</dbReference>
<protein>
    <submittedName>
        <fullName evidence="1">Uncharacterized protein</fullName>
    </submittedName>
</protein>
<keyword evidence="2" id="KW-1185">Reference proteome</keyword>
<evidence type="ECO:0000313" key="2">
    <source>
        <dbReference type="Proteomes" id="UP000784294"/>
    </source>
</evidence>
<dbReference type="GO" id="GO:0031267">
    <property type="term" value="F:small GTPase binding"/>
    <property type="evidence" value="ECO:0007669"/>
    <property type="project" value="InterPro"/>
</dbReference>
<evidence type="ECO:0000313" key="1">
    <source>
        <dbReference type="EMBL" id="VEL18224.1"/>
    </source>
</evidence>
<accession>A0A3S5CLG4</accession>
<organism evidence="1 2">
    <name type="scientific">Protopolystoma xenopodis</name>
    <dbReference type="NCBI Taxonomy" id="117903"/>
    <lineage>
        <taxon>Eukaryota</taxon>
        <taxon>Metazoa</taxon>
        <taxon>Spiralia</taxon>
        <taxon>Lophotrochozoa</taxon>
        <taxon>Platyhelminthes</taxon>
        <taxon>Monogenea</taxon>
        <taxon>Polyopisthocotylea</taxon>
        <taxon>Polystomatidea</taxon>
        <taxon>Polystomatidae</taxon>
        <taxon>Protopolystoma</taxon>
    </lineage>
</organism>
<comment type="caution">
    <text evidence="1">The sequence shown here is derived from an EMBL/GenBank/DDBJ whole genome shotgun (WGS) entry which is preliminary data.</text>
</comment>
<proteinExistence type="predicted"/>
<gene>
    <name evidence="1" type="ORF">PXEA_LOCUS11664</name>
</gene>
<name>A0A3S5CLG4_9PLAT</name>
<dbReference type="PANTHER" id="PTHR46070">
    <property type="entry name" value="PINSTRIPE, ISOFORM A"/>
    <property type="match status" value="1"/>
</dbReference>
<dbReference type="OrthoDB" id="6019893at2759"/>
<dbReference type="EMBL" id="CAAALY010036068">
    <property type="protein sequence ID" value="VEL18224.1"/>
    <property type="molecule type" value="Genomic_DNA"/>
</dbReference>
<dbReference type="InterPro" id="IPR047278">
    <property type="entry name" value="DEN5A/B"/>
</dbReference>
<dbReference type="AlphaFoldDB" id="A0A3S5CLG4"/>